<organism evidence="2 3">
    <name type="scientific">Helicobacter mustelae (strain ATCC 43772 / CCUG 25715 / CIP 103759 / LMG 18044 / NCTC 12198 / R85-136P)</name>
    <name type="common">Campylobacter mustelae</name>
    <dbReference type="NCBI Taxonomy" id="679897"/>
    <lineage>
        <taxon>Bacteria</taxon>
        <taxon>Pseudomonadati</taxon>
        <taxon>Campylobacterota</taxon>
        <taxon>Epsilonproteobacteria</taxon>
        <taxon>Campylobacterales</taxon>
        <taxon>Helicobacteraceae</taxon>
        <taxon>Helicobacter</taxon>
    </lineage>
</organism>
<gene>
    <name evidence="2" type="ordered locus">HMU02060</name>
</gene>
<proteinExistence type="predicted"/>
<keyword evidence="3" id="KW-1185">Reference proteome</keyword>
<name>D3UG47_HELM1</name>
<evidence type="ECO:0000259" key="1">
    <source>
        <dbReference type="Pfam" id="PF13393"/>
    </source>
</evidence>
<dbReference type="PANTHER" id="PTHR43707:SF1">
    <property type="entry name" value="HISTIDINE--TRNA LIGASE, MITOCHONDRIAL-RELATED"/>
    <property type="match status" value="1"/>
</dbReference>
<dbReference type="eggNOG" id="COG3705">
    <property type="taxonomic scope" value="Bacteria"/>
</dbReference>
<keyword evidence="2" id="KW-0808">Transferase</keyword>
<dbReference type="GO" id="GO:0006427">
    <property type="term" value="P:histidyl-tRNA aminoacylation"/>
    <property type="evidence" value="ECO:0007669"/>
    <property type="project" value="TreeGrafter"/>
</dbReference>
<reference evidence="2 3" key="1">
    <citation type="journal article" date="2010" name="BMC Genomics">
        <title>Comparative genomics and proteomics of Helicobacter mustelae, an ulcerogenic and carcinogenic gastric pathogen.</title>
        <authorList>
            <person name="O'Toole P.W."/>
            <person name="Snelling W.J."/>
            <person name="Canchaya C."/>
            <person name="Forde B.M."/>
            <person name="Hardie K.R."/>
            <person name="Josenhans C."/>
            <person name="Graham R.L.J."/>
            <person name="McMullan G."/>
            <person name="Parkhill J."/>
            <person name="Belda E."/>
            <person name="Bentley S.D."/>
        </authorList>
    </citation>
    <scope>NUCLEOTIDE SEQUENCE [LARGE SCALE GENOMIC DNA]</scope>
    <source>
        <strain evidence="3">ATCC 43772 / LMG 18044 / NCTC 12198 / 12198</strain>
    </source>
</reference>
<dbReference type="GO" id="GO:0004821">
    <property type="term" value="F:histidine-tRNA ligase activity"/>
    <property type="evidence" value="ECO:0007669"/>
    <property type="project" value="TreeGrafter"/>
</dbReference>
<dbReference type="GO" id="GO:0016757">
    <property type="term" value="F:glycosyltransferase activity"/>
    <property type="evidence" value="ECO:0007669"/>
    <property type="project" value="UniProtKB-KW"/>
</dbReference>
<dbReference type="SUPFAM" id="SSF55681">
    <property type="entry name" value="Class II aaRS and biotin synthetases"/>
    <property type="match status" value="1"/>
</dbReference>
<dbReference type="InterPro" id="IPR041715">
    <property type="entry name" value="HisRS-like_core"/>
</dbReference>
<dbReference type="Proteomes" id="UP000001522">
    <property type="component" value="Chromosome"/>
</dbReference>
<sequence>MLEHEIPQGSKLYFGKTAKLKREIEQGASELFTSRGFEEILTPSFSFLQHQKNFSNRKIIRLNSQDNQQISLRYDSTMDTIRIITKHLARSTGAKKWFYIQPVFSYPSNEIHQIGVECLESEAFHELLELAILLFEKWNLIPFMQISNTNILQLCAEELGMSKGQILHSQIQELLQNPLLKDLIMIENIQDLESFSKNAPVFLKSELQRLLESAKSLKYDKIIISTIQDVPVNYYCDITFRAFLGNETLLLGGNYKIEHTPSCGFGIYTDHILSILHDKEHNG</sequence>
<dbReference type="NCBIfam" id="NF008946">
    <property type="entry name" value="PRK12293.1"/>
    <property type="match status" value="1"/>
</dbReference>
<dbReference type="Gene3D" id="3.30.930.10">
    <property type="entry name" value="Bira Bifunctional Protein, Domain 2"/>
    <property type="match status" value="1"/>
</dbReference>
<dbReference type="RefSeq" id="WP_013022563.1">
    <property type="nucleotide sequence ID" value="NC_013949.1"/>
</dbReference>
<dbReference type="EMBL" id="FN555004">
    <property type="protein sequence ID" value="CBG39468.1"/>
    <property type="molecule type" value="Genomic_DNA"/>
</dbReference>
<dbReference type="AlphaFoldDB" id="D3UG47"/>
<evidence type="ECO:0000313" key="3">
    <source>
        <dbReference type="Proteomes" id="UP000001522"/>
    </source>
</evidence>
<protein>
    <submittedName>
        <fullName evidence="2">Putative ATP phosphoribosyltransferase regulatory subunit</fullName>
    </submittedName>
</protein>
<accession>D3UG47</accession>
<dbReference type="InterPro" id="IPR045864">
    <property type="entry name" value="aa-tRNA-synth_II/BPL/LPL"/>
</dbReference>
<dbReference type="InterPro" id="IPR004516">
    <property type="entry name" value="HisRS/HisZ"/>
</dbReference>
<dbReference type="GO" id="GO:0005737">
    <property type="term" value="C:cytoplasm"/>
    <property type="evidence" value="ECO:0007669"/>
    <property type="project" value="InterPro"/>
</dbReference>
<dbReference type="STRING" id="679897.HMU02060"/>
<evidence type="ECO:0000313" key="2">
    <source>
        <dbReference type="EMBL" id="CBG39468.1"/>
    </source>
</evidence>
<feature type="domain" description="Class II Histidinyl-tRNA synthetase (HisRS)-like catalytic core" evidence="1">
    <location>
        <begin position="17"/>
        <end position="177"/>
    </location>
</feature>
<dbReference type="KEGG" id="hms:HMU02060"/>
<dbReference type="HOGENOM" id="CLU_939330_0_0_7"/>
<dbReference type="PANTHER" id="PTHR43707">
    <property type="entry name" value="HISTIDYL-TRNA SYNTHETASE"/>
    <property type="match status" value="1"/>
</dbReference>
<dbReference type="Pfam" id="PF13393">
    <property type="entry name" value="tRNA-synt_His"/>
    <property type="match status" value="1"/>
</dbReference>
<keyword evidence="2" id="KW-0328">Glycosyltransferase</keyword>